<evidence type="ECO:0000256" key="5">
    <source>
        <dbReference type="ARBA" id="ARBA00022846"/>
    </source>
</evidence>
<feature type="compositionally biased region" description="Polar residues" evidence="13">
    <location>
        <begin position="408"/>
        <end position="437"/>
    </location>
</feature>
<dbReference type="PANTHER" id="PTHR12442">
    <property type="entry name" value="DYNEIN INTERMEDIATE CHAIN"/>
    <property type="match status" value="1"/>
</dbReference>
<evidence type="ECO:0000256" key="2">
    <source>
        <dbReference type="ARBA" id="ARBA00022490"/>
    </source>
</evidence>
<dbReference type="AlphaFoldDB" id="A0A8K1FCA0"/>
<dbReference type="PANTHER" id="PTHR12442:SF12">
    <property type="entry name" value="DYNEIN AXONEMAL INTERMEDIATE CHAIN 4"/>
    <property type="match status" value="1"/>
</dbReference>
<keyword evidence="3 12" id="KW-0853">WD repeat</keyword>
<keyword evidence="6" id="KW-0969">Cilium</keyword>
<feature type="region of interest" description="Disordered" evidence="13">
    <location>
        <begin position="397"/>
        <end position="460"/>
    </location>
</feature>
<dbReference type="InterPro" id="IPR001680">
    <property type="entry name" value="WD40_rpt"/>
</dbReference>
<proteinExistence type="predicted"/>
<evidence type="ECO:0000256" key="13">
    <source>
        <dbReference type="SAM" id="MobiDB-lite"/>
    </source>
</evidence>
<protein>
    <recommendedName>
        <fullName evidence="10">Dynein axonemal intermediate chain 4</fullName>
    </recommendedName>
    <alternativeName>
        <fullName evidence="11">WD repeat-containing protein 78</fullName>
    </alternativeName>
</protein>
<dbReference type="EMBL" id="SPLM01000112">
    <property type="protein sequence ID" value="TMW58095.1"/>
    <property type="molecule type" value="Genomic_DNA"/>
</dbReference>
<dbReference type="Pfam" id="PF00400">
    <property type="entry name" value="WD40"/>
    <property type="match status" value="2"/>
</dbReference>
<evidence type="ECO:0000256" key="10">
    <source>
        <dbReference type="ARBA" id="ARBA00040002"/>
    </source>
</evidence>
<feature type="compositionally biased region" description="Polar residues" evidence="13">
    <location>
        <begin position="450"/>
        <end position="460"/>
    </location>
</feature>
<feature type="region of interest" description="Disordered" evidence="13">
    <location>
        <begin position="776"/>
        <end position="815"/>
    </location>
</feature>
<accession>A0A8K1FCA0</accession>
<evidence type="ECO:0000256" key="11">
    <source>
        <dbReference type="ARBA" id="ARBA00041557"/>
    </source>
</evidence>
<organism evidence="14 15">
    <name type="scientific">Pythium oligandrum</name>
    <name type="common">Mycoparasitic fungus</name>
    <dbReference type="NCBI Taxonomy" id="41045"/>
    <lineage>
        <taxon>Eukaryota</taxon>
        <taxon>Sar</taxon>
        <taxon>Stramenopiles</taxon>
        <taxon>Oomycota</taxon>
        <taxon>Peronosporomycetes</taxon>
        <taxon>Pythiales</taxon>
        <taxon>Pythiaceae</taxon>
        <taxon>Pythium</taxon>
    </lineage>
</organism>
<evidence type="ECO:0000256" key="3">
    <source>
        <dbReference type="ARBA" id="ARBA00022574"/>
    </source>
</evidence>
<keyword evidence="7" id="KW-0206">Cytoskeleton</keyword>
<feature type="compositionally biased region" description="Polar residues" evidence="13">
    <location>
        <begin position="157"/>
        <end position="180"/>
    </location>
</feature>
<evidence type="ECO:0000256" key="12">
    <source>
        <dbReference type="PROSITE-ProRule" id="PRU00221"/>
    </source>
</evidence>
<keyword evidence="8" id="KW-0966">Cell projection</keyword>
<dbReference type="InterPro" id="IPR015943">
    <property type="entry name" value="WD40/YVTN_repeat-like_dom_sf"/>
</dbReference>
<sequence length="1145" mass="121165">MSSPSSARINPSTTKITRNTKRDINASRSRAFGASAVSNSSRQVAGTGGGAGRSSARVYLDGVDVTPQSLLVSRIKPSSSHDQRSHNKGTKGKTRSSKLGGGNSVMGASVILSQDHLSSSSIDDSSDGDPASSANIHTQPSKGSNQRESARPPAKATPSSNAPQQPSSGATPTSLATSVAATGPEDEEDGNGALSNAATVTSKPLSDVAAPGSSRVVTEVTLKTERKARRLVTIELTETSTEMLFELKSVCVAQDATYHQAITARNKQYLEMCAGKKGSDKFVEGRSQTLQLAQKSKEVMTAPPATRDSACTATDWDIFDCTRIDDENANDHEDNNAIDASSVAQGKPKAPGEAENGEVVLKQQVHEIVDATMASPGCVLDVDGDIVADLRARQHALRHARKQKHGVGNSTTLSNSQKSRIFHSNTNQSAQDIGRSTANALGGGNSGASMTSPSQSSANVSFGASQDVINTLGGGEDSSNSAQNSQIGLNSTSQVMSGGNESADAKQSAYARANTNVDLGETIAHQRTSKVLASSSLLKVVSVVERAVQQNVYHHQHVLYRNFPALTPASSATESSRKDKHHAADRDWRSTIGLLSPPVAASAPVVPPIANLGSSGLGLTGRHEATSRHELEKLWTFECELTRGRTVSCLVWNTVNKDLLAVSYTCAAERPECPSLAAIGVSNTGAAPSSPIAGNGPSSFPGGSGAPLGNGGVVATTETDGGDGLILFWSLKNPEFPERIYNLNVGVTSIDFSHTHPYLLAVGFADGVVAIYDTRKDDFQSNNQDPTKSTPPTTSGPPSRPPSASSDPTSKPRRLHVPVPIATSETSTGKHLDAVWQVKWISKGSDRGENVVSISSDGRVTEWSMKKGLSFSDLMTLKRVSNPLLGSDSRADGVISRQASGHCIDFAKHDPSVYYVGTEDGVIHKCSVSYNEQYLQTYYGHTGPVYQLLVSPFSPDLFLSCSADWNVKLWHQVEQKEMMNFRSVNLQHAVTGITWCPSDATIFGAVTEDGRIEIWDLEHSSLDPIITHFPKKYAPVSVPTATPPATTKALGAQDLLDEFAGIPASPGAGSTLEAQPQAPREIPLECSNIAFAPTAPVIVVGDSTGDVTVYRVQVLADGRDNNPEHTSVEDQIARLHRALNPNKHD</sequence>
<evidence type="ECO:0000256" key="1">
    <source>
        <dbReference type="ARBA" id="ARBA00004611"/>
    </source>
</evidence>
<reference evidence="14" key="1">
    <citation type="submission" date="2019-03" db="EMBL/GenBank/DDBJ databases">
        <title>Long read genome sequence of the mycoparasitic Pythium oligandrum ATCC 38472 isolated from sugarbeet rhizosphere.</title>
        <authorList>
            <person name="Gaulin E."/>
        </authorList>
    </citation>
    <scope>NUCLEOTIDE SEQUENCE</scope>
    <source>
        <strain evidence="14">ATCC 38472_TT</strain>
    </source>
</reference>
<evidence type="ECO:0000256" key="6">
    <source>
        <dbReference type="ARBA" id="ARBA00023069"/>
    </source>
</evidence>
<dbReference type="GO" id="GO:0045503">
    <property type="term" value="F:dynein light chain binding"/>
    <property type="evidence" value="ECO:0007669"/>
    <property type="project" value="TreeGrafter"/>
</dbReference>
<dbReference type="GO" id="GO:0003341">
    <property type="term" value="P:cilium movement"/>
    <property type="evidence" value="ECO:0007669"/>
    <property type="project" value="TreeGrafter"/>
</dbReference>
<dbReference type="OrthoDB" id="10259804at2759"/>
<dbReference type="InterPro" id="IPR036322">
    <property type="entry name" value="WD40_repeat_dom_sf"/>
</dbReference>
<dbReference type="Gene3D" id="2.130.10.10">
    <property type="entry name" value="YVTN repeat-like/Quinoprotein amine dehydrogenase"/>
    <property type="match status" value="2"/>
</dbReference>
<comment type="caution">
    <text evidence="14">The sequence shown here is derived from an EMBL/GenBank/DDBJ whole genome shotgun (WGS) entry which is preliminary data.</text>
</comment>
<comment type="subcellular location">
    <subcellularLocation>
        <location evidence="1">Cytoplasm</location>
        <location evidence="1">Cytoskeleton</location>
        <location evidence="1">Flagellum axoneme</location>
    </subcellularLocation>
    <subcellularLocation>
        <location evidence="9">Dynein axonemal particle</location>
    </subcellularLocation>
</comment>
<dbReference type="GO" id="GO:0045504">
    <property type="term" value="F:dynein heavy chain binding"/>
    <property type="evidence" value="ECO:0007669"/>
    <property type="project" value="TreeGrafter"/>
</dbReference>
<feature type="region of interest" description="Disordered" evidence="13">
    <location>
        <begin position="330"/>
        <end position="355"/>
    </location>
</feature>
<feature type="region of interest" description="Disordered" evidence="13">
    <location>
        <begin position="70"/>
        <end position="195"/>
    </location>
</feature>
<keyword evidence="5" id="KW-0282">Flagellum</keyword>
<dbReference type="InterPro" id="IPR050687">
    <property type="entry name" value="Dynein_IC"/>
</dbReference>
<dbReference type="GO" id="GO:0005858">
    <property type="term" value="C:axonemal dynein complex"/>
    <property type="evidence" value="ECO:0007669"/>
    <property type="project" value="TreeGrafter"/>
</dbReference>
<keyword evidence="15" id="KW-1185">Reference proteome</keyword>
<dbReference type="SUPFAM" id="SSF50978">
    <property type="entry name" value="WD40 repeat-like"/>
    <property type="match status" value="1"/>
</dbReference>
<dbReference type="SMART" id="SM00320">
    <property type="entry name" value="WD40"/>
    <property type="match status" value="5"/>
</dbReference>
<evidence type="ECO:0000313" key="14">
    <source>
        <dbReference type="EMBL" id="TMW58095.1"/>
    </source>
</evidence>
<feature type="compositionally biased region" description="Low complexity" evidence="13">
    <location>
        <begin position="113"/>
        <end position="133"/>
    </location>
</feature>
<evidence type="ECO:0000256" key="4">
    <source>
        <dbReference type="ARBA" id="ARBA00022737"/>
    </source>
</evidence>
<feature type="compositionally biased region" description="Basic residues" evidence="13">
    <location>
        <begin position="86"/>
        <end position="96"/>
    </location>
</feature>
<keyword evidence="2" id="KW-0963">Cytoplasm</keyword>
<dbReference type="Proteomes" id="UP000794436">
    <property type="component" value="Unassembled WGS sequence"/>
</dbReference>
<evidence type="ECO:0000313" key="15">
    <source>
        <dbReference type="Proteomes" id="UP000794436"/>
    </source>
</evidence>
<feature type="compositionally biased region" description="Polar residues" evidence="13">
    <location>
        <begin position="1"/>
        <end position="17"/>
    </location>
</feature>
<gene>
    <name evidence="14" type="ORF">Poli38472_011683</name>
</gene>
<feature type="compositionally biased region" description="Polar residues" evidence="13">
    <location>
        <begin position="134"/>
        <end position="147"/>
    </location>
</feature>
<evidence type="ECO:0000256" key="8">
    <source>
        <dbReference type="ARBA" id="ARBA00023273"/>
    </source>
</evidence>
<evidence type="ECO:0000256" key="9">
    <source>
        <dbReference type="ARBA" id="ARBA00024190"/>
    </source>
</evidence>
<feature type="region of interest" description="Disordered" evidence="13">
    <location>
        <begin position="1"/>
        <end position="55"/>
    </location>
</feature>
<name>A0A8K1FCA0_PYTOL</name>
<feature type="repeat" description="WD" evidence="12">
    <location>
        <begin position="938"/>
        <end position="980"/>
    </location>
</feature>
<dbReference type="PROSITE" id="PS50082">
    <property type="entry name" value="WD_REPEATS_2"/>
    <property type="match status" value="1"/>
</dbReference>
<dbReference type="GO" id="GO:0120293">
    <property type="term" value="C:dynein axonemal particle"/>
    <property type="evidence" value="ECO:0007669"/>
    <property type="project" value="UniProtKB-SubCell"/>
</dbReference>
<evidence type="ECO:0000256" key="7">
    <source>
        <dbReference type="ARBA" id="ARBA00023212"/>
    </source>
</evidence>
<keyword evidence="4" id="KW-0677">Repeat</keyword>